<protein>
    <submittedName>
        <fullName evidence="2">Putative reverse transcriptase-RNaseH-integrase</fullName>
    </submittedName>
</protein>
<dbReference type="InterPro" id="IPR041588">
    <property type="entry name" value="Integrase_H2C2"/>
</dbReference>
<keyword evidence="2" id="KW-0695">RNA-directed DNA polymerase</keyword>
<comment type="caution">
    <text evidence="2">The sequence shown here is derived from an EMBL/GenBank/DDBJ whole genome shotgun (WGS) entry which is preliminary data.</text>
</comment>
<dbReference type="Pfam" id="PF17921">
    <property type="entry name" value="Integrase_H2C2"/>
    <property type="match status" value="1"/>
</dbReference>
<keyword evidence="2" id="KW-0548">Nucleotidyltransferase</keyword>
<reference evidence="2 3" key="1">
    <citation type="submission" date="2015-12" db="EMBL/GenBank/DDBJ databases">
        <title>Draft genome sequence of Moniliophthora roreri, the causal agent of frosty pod rot of cacao.</title>
        <authorList>
            <person name="Aime M.C."/>
            <person name="Diaz-Valderrama J.R."/>
            <person name="Kijpornyongpan T."/>
            <person name="Phillips-Mora W."/>
        </authorList>
    </citation>
    <scope>NUCLEOTIDE SEQUENCE [LARGE SCALE GENOMIC DNA]</scope>
    <source>
        <strain evidence="2 3">MCA 2952</strain>
    </source>
</reference>
<feature type="domain" description="Integrase zinc-binding" evidence="1">
    <location>
        <begin position="123"/>
        <end position="177"/>
    </location>
</feature>
<dbReference type="eggNOG" id="KOG0017">
    <property type="taxonomic scope" value="Eukaryota"/>
</dbReference>
<dbReference type="InterPro" id="IPR052160">
    <property type="entry name" value="Gypsy_RT_Integrase-like"/>
</dbReference>
<organism evidence="2 3">
    <name type="scientific">Moniliophthora roreri</name>
    <name type="common">Frosty pod rot fungus</name>
    <name type="synonym">Monilia roreri</name>
    <dbReference type="NCBI Taxonomy" id="221103"/>
    <lineage>
        <taxon>Eukaryota</taxon>
        <taxon>Fungi</taxon>
        <taxon>Dikarya</taxon>
        <taxon>Basidiomycota</taxon>
        <taxon>Agaricomycotina</taxon>
        <taxon>Agaricomycetes</taxon>
        <taxon>Agaricomycetidae</taxon>
        <taxon>Agaricales</taxon>
        <taxon>Marasmiineae</taxon>
        <taxon>Marasmiaceae</taxon>
        <taxon>Moniliophthora</taxon>
    </lineage>
</organism>
<dbReference type="Proteomes" id="UP000054988">
    <property type="component" value="Unassembled WGS sequence"/>
</dbReference>
<keyword evidence="2" id="KW-0808">Transferase</keyword>
<sequence length="194" mass="22560">MVIRFWPGRLGAKPDALTRRWDVYPKEGDTSYVSVNPQNLRPIFTEEQLISSLRATYLEEPVLRASVLMDIEKLHSDIRTALPSDPEAVAGMQHAQKGHNRWTIDDSGLLRLDNRIFVPLADDLCLQVCKHHHDHVLASHFGQNRTLAIIRRSYTWPRIWDFVKDYVRSCTDCGRNKLRRHQPYRMLKPLPVPT</sequence>
<proteinExistence type="predicted"/>
<evidence type="ECO:0000313" key="2">
    <source>
        <dbReference type="EMBL" id="KTB41762.1"/>
    </source>
</evidence>
<dbReference type="PANTHER" id="PTHR47266">
    <property type="entry name" value="ENDONUCLEASE-RELATED"/>
    <property type="match status" value="1"/>
</dbReference>
<gene>
    <name evidence="2" type="ORF">WG66_5554</name>
</gene>
<evidence type="ECO:0000313" key="3">
    <source>
        <dbReference type="Proteomes" id="UP000054988"/>
    </source>
</evidence>
<dbReference type="AlphaFoldDB" id="A0A0W0FZL3"/>
<name>A0A0W0FZL3_MONRR</name>
<dbReference type="GO" id="GO:0003964">
    <property type="term" value="F:RNA-directed DNA polymerase activity"/>
    <property type="evidence" value="ECO:0007669"/>
    <property type="project" value="UniProtKB-KW"/>
</dbReference>
<dbReference type="EMBL" id="LATX01001424">
    <property type="protein sequence ID" value="KTB41762.1"/>
    <property type="molecule type" value="Genomic_DNA"/>
</dbReference>
<dbReference type="Gene3D" id="1.10.340.70">
    <property type="match status" value="1"/>
</dbReference>
<evidence type="ECO:0000259" key="1">
    <source>
        <dbReference type="Pfam" id="PF17921"/>
    </source>
</evidence>
<accession>A0A0W0FZL3</accession>